<protein>
    <submittedName>
        <fullName evidence="2">Uncharacterized protein</fullName>
    </submittedName>
</protein>
<dbReference type="EMBL" id="CP007141">
    <property type="protein sequence ID" value="AJC73262.1"/>
    <property type="molecule type" value="Genomic_DNA"/>
</dbReference>
<dbReference type="KEGG" id="phy:AJ81_02505"/>
<organism evidence="2 3">
    <name type="scientific">Pseudothermotoga hypogea DSM 11164 = NBRC 106472</name>
    <dbReference type="NCBI Taxonomy" id="1123384"/>
    <lineage>
        <taxon>Bacteria</taxon>
        <taxon>Thermotogati</taxon>
        <taxon>Thermotogota</taxon>
        <taxon>Thermotogae</taxon>
        <taxon>Thermotogales</taxon>
        <taxon>Thermotogaceae</taxon>
        <taxon>Pseudothermotoga</taxon>
    </lineage>
</organism>
<sequence>MRKIVLTLVAILVAFAFTAFAQSQLEVWKLINGTWVSISDGPEDVEADAWAFSLGGAEGRCNKQRWTINAEVEVQVAQWIDFKVTGTKWAWYVRKPGTYLTDCITANIASNGEVAVSFVGLGNPTYQGPYTTVKDFIEMWVGYGSSNQNVQFVAASDLSTVSFIIPDSNQLHYGFETKLWSKIFVAECNSASTYKTSGMVVLTLQRIKPWIDPETGFFKPDYNYTQLPGQ</sequence>
<reference evidence="2 3" key="1">
    <citation type="submission" date="2014-01" db="EMBL/GenBank/DDBJ databases">
        <title>Genome sequencing of Thermotog hypogea.</title>
        <authorList>
            <person name="Zhang X."/>
            <person name="Alvare G."/>
            <person name="Fristensky B."/>
            <person name="Chen L."/>
            <person name="Suen T."/>
            <person name="Chen Q."/>
            <person name="Ma K."/>
        </authorList>
    </citation>
    <scope>NUCLEOTIDE SEQUENCE [LARGE SCALE GENOMIC DNA]</scope>
    <source>
        <strain evidence="2 3">DSM 11164</strain>
    </source>
</reference>
<feature type="signal peptide" evidence="1">
    <location>
        <begin position="1"/>
        <end position="21"/>
    </location>
</feature>
<evidence type="ECO:0000313" key="2">
    <source>
        <dbReference type="EMBL" id="AJC73262.1"/>
    </source>
</evidence>
<proteinExistence type="predicted"/>
<keyword evidence="3" id="KW-1185">Reference proteome</keyword>
<feature type="chain" id="PRO_5006945740" evidence="1">
    <location>
        <begin position="22"/>
        <end position="230"/>
    </location>
</feature>
<dbReference type="AlphaFoldDB" id="A0A0X1KPS9"/>
<dbReference type="OrthoDB" id="36993at2"/>
<dbReference type="Proteomes" id="UP000077469">
    <property type="component" value="Chromosome"/>
</dbReference>
<evidence type="ECO:0000313" key="3">
    <source>
        <dbReference type="Proteomes" id="UP000077469"/>
    </source>
</evidence>
<keyword evidence="1" id="KW-0732">Signal</keyword>
<dbReference type="PaxDb" id="1123384-AJ81_02505"/>
<name>A0A0X1KPS9_9THEM</name>
<dbReference type="RefSeq" id="WP_031503768.1">
    <property type="nucleotide sequence ID" value="NC_022795.1"/>
</dbReference>
<dbReference type="PATRIC" id="fig|1123384.7.peg.495"/>
<gene>
    <name evidence="2" type="ORF">AJ81_02505</name>
</gene>
<accession>A0A0X1KPS9</accession>
<dbReference type="STRING" id="1123384.AJ81_02505"/>
<evidence type="ECO:0000256" key="1">
    <source>
        <dbReference type="SAM" id="SignalP"/>
    </source>
</evidence>